<dbReference type="EMBL" id="JAOSHN010000016">
    <property type="protein sequence ID" value="MCU7380929.1"/>
    <property type="molecule type" value="Genomic_DNA"/>
</dbReference>
<feature type="transmembrane region" description="Helical" evidence="6">
    <location>
        <begin position="29"/>
        <end position="51"/>
    </location>
</feature>
<evidence type="ECO:0000256" key="1">
    <source>
        <dbReference type="ARBA" id="ARBA00004651"/>
    </source>
</evidence>
<gene>
    <name evidence="8" type="ORF">OBO34_21680</name>
</gene>
<reference evidence="8" key="1">
    <citation type="submission" date="2022-09" db="EMBL/GenBank/DDBJ databases">
        <title>Culturomic study of gut microbiota in children with autism spectrum disorder.</title>
        <authorList>
            <person name="Efimov B.A."/>
            <person name="Chaplin A.V."/>
            <person name="Sokolova S.R."/>
            <person name="Pikina A.P."/>
            <person name="Korzhanova M."/>
            <person name="Belova V."/>
            <person name="Korostin D."/>
        </authorList>
    </citation>
    <scope>NUCLEOTIDE SEQUENCE</scope>
    <source>
        <strain evidence="8">ASD5510</strain>
    </source>
</reference>
<accession>A0A9J6QZJ4</accession>
<protein>
    <recommendedName>
        <fullName evidence="7">Na+/H+ antiporter NhaC-like C-terminal domain-containing protein</fullName>
    </recommendedName>
</protein>
<feature type="transmembrane region" description="Helical" evidence="6">
    <location>
        <begin position="307"/>
        <end position="328"/>
    </location>
</feature>
<evidence type="ECO:0000256" key="6">
    <source>
        <dbReference type="SAM" id="Phobius"/>
    </source>
</evidence>
<evidence type="ECO:0000313" key="9">
    <source>
        <dbReference type="Proteomes" id="UP001065549"/>
    </source>
</evidence>
<evidence type="ECO:0000256" key="5">
    <source>
        <dbReference type="ARBA" id="ARBA00023136"/>
    </source>
</evidence>
<feature type="transmembrane region" description="Helical" evidence="6">
    <location>
        <begin position="432"/>
        <end position="453"/>
    </location>
</feature>
<proteinExistence type="predicted"/>
<feature type="transmembrane region" description="Helical" evidence="6">
    <location>
        <begin position="145"/>
        <end position="169"/>
    </location>
</feature>
<keyword evidence="2" id="KW-1003">Cell membrane</keyword>
<organism evidence="8 9">
    <name type="scientific">Hominibacterium faecale</name>
    <dbReference type="NCBI Taxonomy" id="2839743"/>
    <lineage>
        <taxon>Bacteria</taxon>
        <taxon>Bacillati</taxon>
        <taxon>Bacillota</taxon>
        <taxon>Clostridia</taxon>
        <taxon>Peptostreptococcales</taxon>
        <taxon>Anaerovoracaceae</taxon>
        <taxon>Hominibacterium</taxon>
    </lineage>
</organism>
<dbReference type="RefSeq" id="WP_148396962.1">
    <property type="nucleotide sequence ID" value="NZ_JAJAGH010000017.1"/>
</dbReference>
<evidence type="ECO:0000256" key="2">
    <source>
        <dbReference type="ARBA" id="ARBA00022475"/>
    </source>
</evidence>
<dbReference type="Pfam" id="PF03553">
    <property type="entry name" value="Na_H_antiporter"/>
    <property type="match status" value="1"/>
</dbReference>
<dbReference type="PANTHER" id="PTHR43478">
    <property type="entry name" value="NA+/H+ ANTIPORTER-RELATED"/>
    <property type="match status" value="1"/>
</dbReference>
<dbReference type="PANTHER" id="PTHR43478:SF1">
    <property type="entry name" value="NA+_H+ ANTIPORTER NHAC-LIKE C-TERMINAL DOMAIN-CONTAINING PROTEIN"/>
    <property type="match status" value="1"/>
</dbReference>
<feature type="transmembrane region" description="Helical" evidence="6">
    <location>
        <begin position="189"/>
        <end position="211"/>
    </location>
</feature>
<feature type="transmembrane region" description="Helical" evidence="6">
    <location>
        <begin position="257"/>
        <end position="273"/>
    </location>
</feature>
<keyword evidence="3 6" id="KW-0812">Transmembrane</keyword>
<dbReference type="InterPro" id="IPR018461">
    <property type="entry name" value="Na/H_Antiport_NhaC-like_C"/>
</dbReference>
<evidence type="ECO:0000256" key="3">
    <source>
        <dbReference type="ARBA" id="ARBA00022692"/>
    </source>
</evidence>
<comment type="subcellular location">
    <subcellularLocation>
        <location evidence="1">Cell membrane</location>
        <topology evidence="1">Multi-pass membrane protein</topology>
    </subcellularLocation>
</comment>
<feature type="transmembrane region" description="Helical" evidence="6">
    <location>
        <begin position="63"/>
        <end position="80"/>
    </location>
</feature>
<feature type="domain" description="Na+/H+ antiporter NhaC-like C-terminal" evidence="7">
    <location>
        <begin position="154"/>
        <end position="456"/>
    </location>
</feature>
<keyword evidence="9" id="KW-1185">Reference proteome</keyword>
<comment type="caution">
    <text evidence="8">The sequence shown here is derived from an EMBL/GenBank/DDBJ whole genome shotgun (WGS) entry which is preliminary data.</text>
</comment>
<dbReference type="GO" id="GO:0005886">
    <property type="term" value="C:plasma membrane"/>
    <property type="evidence" value="ECO:0007669"/>
    <property type="project" value="UniProtKB-SubCell"/>
</dbReference>
<feature type="transmembrane region" description="Helical" evidence="6">
    <location>
        <begin position="372"/>
        <end position="389"/>
    </location>
</feature>
<evidence type="ECO:0000259" key="7">
    <source>
        <dbReference type="Pfam" id="PF03553"/>
    </source>
</evidence>
<keyword evidence="4 6" id="KW-1133">Transmembrane helix</keyword>
<feature type="transmembrane region" description="Helical" evidence="6">
    <location>
        <begin position="6"/>
        <end position="22"/>
    </location>
</feature>
<dbReference type="Proteomes" id="UP001065549">
    <property type="component" value="Unassembled WGS sequence"/>
</dbReference>
<sequence>MDSYGVLSVLPVLTILVIAVTTKRTLFAMVCGLSVGAVILGGIKGCVVNWFKYVYSSMSNETLQWLLLVIAMFGILIVLFEQSHAVKDFGFWASKFIHSKRQALTGTAILGVIIFLDDYLNNLAVGTTMKGITDRLRIPRTQLAFVVNCVAAPVCILIPLSSWAVYFAGLLKAEGITVGGSGMGAYLKAMPLTFYAWIMVILVFLHVLGLFPKLGMIKKDSIRAEETGDVFPVGGSVEAIEPGFEAEELPEGYKARPWNFLVPLIVMIAVTLLCDSEILYGSFAGVIVAFLLYLVQGKLKFKELLTCCYDGVLSMGFVLILSVLAFSVQAVNTDLGLADYIISITLPIMKGAFLPAVVFIVCGIYAYATGCFWDLAAIILPLVIPLAAAMDVDPILASAAVFSGAAFGSNTCLYGDGVIMCAQGCEIKSIDLMFATLPYACIAGGLTLILYLVCGFAM</sequence>
<evidence type="ECO:0000256" key="4">
    <source>
        <dbReference type="ARBA" id="ARBA00022989"/>
    </source>
</evidence>
<feature type="transmembrane region" description="Helical" evidence="6">
    <location>
        <begin position="279"/>
        <end position="295"/>
    </location>
</feature>
<keyword evidence="5 6" id="KW-0472">Membrane</keyword>
<dbReference type="AlphaFoldDB" id="A0A9J6QZJ4"/>
<name>A0A9J6QZJ4_9FIRM</name>
<evidence type="ECO:0000313" key="8">
    <source>
        <dbReference type="EMBL" id="MCU7380929.1"/>
    </source>
</evidence>
<feature type="transmembrane region" description="Helical" evidence="6">
    <location>
        <begin position="340"/>
        <end position="365"/>
    </location>
</feature>